<gene>
    <name evidence="4" type="ORF">EQG61_07400</name>
</gene>
<feature type="chain" id="PRO_5020686024" evidence="2">
    <location>
        <begin position="21"/>
        <end position="584"/>
    </location>
</feature>
<organism evidence="4 5">
    <name type="scientific">Flavobacterium stagni</name>
    <dbReference type="NCBI Taxonomy" id="2506421"/>
    <lineage>
        <taxon>Bacteria</taxon>
        <taxon>Pseudomonadati</taxon>
        <taxon>Bacteroidota</taxon>
        <taxon>Flavobacteriia</taxon>
        <taxon>Flavobacteriales</taxon>
        <taxon>Flavobacteriaceae</taxon>
        <taxon>Flavobacterium</taxon>
    </lineage>
</organism>
<feature type="signal peptide" evidence="2">
    <location>
        <begin position="1"/>
        <end position="20"/>
    </location>
</feature>
<dbReference type="InterPro" id="IPR011047">
    <property type="entry name" value="Quinoprotein_ADH-like_sf"/>
</dbReference>
<evidence type="ECO:0000313" key="5">
    <source>
        <dbReference type="Proteomes" id="UP000289857"/>
    </source>
</evidence>
<dbReference type="EMBL" id="SBKN01000003">
    <property type="protein sequence ID" value="RXR23053.1"/>
    <property type="molecule type" value="Genomic_DNA"/>
</dbReference>
<protein>
    <submittedName>
        <fullName evidence="4">T9SS type A sorting domain-containing protein</fullName>
    </submittedName>
</protein>
<reference evidence="5" key="1">
    <citation type="submission" date="2019-01" db="EMBL/GenBank/DDBJ databases">
        <title>Cytophagaceae bacterium strain CAR-16.</title>
        <authorList>
            <person name="Chen W.-M."/>
        </authorList>
    </citation>
    <scope>NUCLEOTIDE SEQUENCE [LARGE SCALE GENOMIC DNA]</scope>
    <source>
        <strain evidence="5">WWJ-16</strain>
    </source>
</reference>
<evidence type="ECO:0000313" key="4">
    <source>
        <dbReference type="EMBL" id="RXR23053.1"/>
    </source>
</evidence>
<dbReference type="Gene3D" id="2.80.10.50">
    <property type="match status" value="1"/>
</dbReference>
<proteinExistence type="predicted"/>
<keyword evidence="5" id="KW-1185">Reference proteome</keyword>
<dbReference type="PANTHER" id="PTHR35580">
    <property type="entry name" value="CELL SURFACE GLYCOPROTEIN (S-LAYER PROTEIN)-LIKE PROTEIN"/>
    <property type="match status" value="1"/>
</dbReference>
<dbReference type="Pfam" id="PF18962">
    <property type="entry name" value="Por_Secre_tail"/>
    <property type="match status" value="1"/>
</dbReference>
<dbReference type="PANTHER" id="PTHR35580:SF1">
    <property type="entry name" value="PHYTASE-LIKE DOMAIN-CONTAINING PROTEIN"/>
    <property type="match status" value="1"/>
</dbReference>
<evidence type="ECO:0000256" key="1">
    <source>
        <dbReference type="ARBA" id="ARBA00022729"/>
    </source>
</evidence>
<dbReference type="AlphaFoldDB" id="A0A4Q1K9D0"/>
<dbReference type="SUPFAM" id="SSF50998">
    <property type="entry name" value="Quinoprotein alcohol dehydrogenase-like"/>
    <property type="match status" value="1"/>
</dbReference>
<evidence type="ECO:0000259" key="3">
    <source>
        <dbReference type="Pfam" id="PF18962"/>
    </source>
</evidence>
<name>A0A4Q1K9D0_9FLAO</name>
<comment type="caution">
    <text evidence="4">The sequence shown here is derived from an EMBL/GenBank/DDBJ whole genome shotgun (WGS) entry which is preliminary data.</text>
</comment>
<accession>A0A4Q1K9D0</accession>
<keyword evidence="1 2" id="KW-0732">Signal</keyword>
<dbReference type="InterPro" id="IPR052918">
    <property type="entry name" value="Motility_Chemotaxis_Reg"/>
</dbReference>
<sequence length="584" mass="64257">MKKITILTFILFFCFQNMKAQNYNWARYVSTANGSNATDVAVDSQGNTYTVGHFLNSVDFNPSPTVNNSINESSTSVGNIFCTKYDQNGNFLWAIPVGGKNNLSANGPFYGNPRIEIDKSSGYIYITGDYDAYVIDFDPGPGTFFLPPPQNSTANGTYFLAKYTTNGTFVWAKTFSQLFSFSELDTDSQGNVYLIGNFSGTIDLDPSDGIYNLVSAGNQQQFFLLKLNSNGEFIWANQFGDPTKVDTVWDVGVDNQDNIYIGGLFKGTMDMDPSAGQTILQSPNTSDDAFLAKYNSNGELLWAQMFASQQISVEVVYSIAFDTNNNVYCSGSFSGDIDFDNSSNTFNLSPVGFRSLFILKLSSNGQFIFAKTIGTIANNTENVLDIKVDNLENLYLTGSFVGTLDCDPDAGTYLLTNQSGNNDVFIVALSSTNGQFHWAKSFGSTYYDDGRRMAIHPNSNRITLVGSVYNTTTLDFDPPNGVYFTPGIAGYGTFLINYTRNSLSNNEDLKLPSIALIPNPSNNFITIDSSEPIDYFQLFDWNGKCLMTKNNSTILNVQDLPPGVYLLEIKSNNVLVSKKVVVSN</sequence>
<dbReference type="InterPro" id="IPR026444">
    <property type="entry name" value="Secre_tail"/>
</dbReference>
<dbReference type="Proteomes" id="UP000289857">
    <property type="component" value="Unassembled WGS sequence"/>
</dbReference>
<feature type="domain" description="Secretion system C-terminal sorting" evidence="3">
    <location>
        <begin position="518"/>
        <end position="582"/>
    </location>
</feature>
<evidence type="ECO:0000256" key="2">
    <source>
        <dbReference type="SAM" id="SignalP"/>
    </source>
</evidence>
<dbReference type="NCBIfam" id="TIGR04183">
    <property type="entry name" value="Por_Secre_tail"/>
    <property type="match status" value="1"/>
</dbReference>
<dbReference type="OrthoDB" id="9811934at2"/>